<dbReference type="InterPro" id="IPR041583">
    <property type="entry name" value="TetR_C_31"/>
</dbReference>
<dbReference type="Pfam" id="PF00440">
    <property type="entry name" value="TetR_N"/>
    <property type="match status" value="1"/>
</dbReference>
<dbReference type="InterPro" id="IPR001647">
    <property type="entry name" value="HTH_TetR"/>
</dbReference>
<dbReference type="GO" id="GO:0000976">
    <property type="term" value="F:transcription cis-regulatory region binding"/>
    <property type="evidence" value="ECO:0007669"/>
    <property type="project" value="TreeGrafter"/>
</dbReference>
<proteinExistence type="predicted"/>
<evidence type="ECO:0000256" key="1">
    <source>
        <dbReference type="ARBA" id="ARBA00023125"/>
    </source>
</evidence>
<dbReference type="AlphaFoldDB" id="A0A239M4U8"/>
<evidence type="ECO:0000259" key="3">
    <source>
        <dbReference type="PROSITE" id="PS50977"/>
    </source>
</evidence>
<dbReference type="EMBL" id="FZOD01000038">
    <property type="protein sequence ID" value="SNT37887.1"/>
    <property type="molecule type" value="Genomic_DNA"/>
</dbReference>
<evidence type="ECO:0000256" key="2">
    <source>
        <dbReference type="PROSITE-ProRule" id="PRU00335"/>
    </source>
</evidence>
<feature type="DNA-binding region" description="H-T-H motif" evidence="2">
    <location>
        <begin position="24"/>
        <end position="43"/>
    </location>
</feature>
<dbReference type="OrthoDB" id="2356263at2"/>
<keyword evidence="5" id="KW-1185">Reference proteome</keyword>
<dbReference type="SUPFAM" id="SSF46689">
    <property type="entry name" value="Homeodomain-like"/>
    <property type="match status" value="1"/>
</dbReference>
<dbReference type="GO" id="GO:0003700">
    <property type="term" value="F:DNA-binding transcription factor activity"/>
    <property type="evidence" value="ECO:0007669"/>
    <property type="project" value="TreeGrafter"/>
</dbReference>
<dbReference type="Pfam" id="PF17940">
    <property type="entry name" value="TetR_C_31"/>
    <property type="match status" value="1"/>
</dbReference>
<evidence type="ECO:0000313" key="5">
    <source>
        <dbReference type="Proteomes" id="UP000198282"/>
    </source>
</evidence>
<dbReference type="InterPro" id="IPR009057">
    <property type="entry name" value="Homeodomain-like_sf"/>
</dbReference>
<dbReference type="PROSITE" id="PS50977">
    <property type="entry name" value="HTH_TETR_2"/>
    <property type="match status" value="1"/>
</dbReference>
<gene>
    <name evidence="4" type="ORF">SAMN05216276_103813</name>
</gene>
<sequence length="209" mass="22309">MGNREDLLAGAKRCLYEKGYVRTTARDIATASGVSLAAIGYHYRSKDALMNAALYQAMQEWGEEIERAFTTEGVAGATPAERFAATWDRVIESFTTHRPLWVTQFEIIAQIDHLPEVRELLAAGVDAARVGLAELFQNILATGEGKEEEQAAVGAFYQMMLTGVLGQWLIAPDSAPSGRDLTVALRAVAANIAPAGGADQAGPAGEGRA</sequence>
<dbReference type="PANTHER" id="PTHR30055">
    <property type="entry name" value="HTH-TYPE TRANSCRIPTIONAL REGULATOR RUTR"/>
    <property type="match status" value="1"/>
</dbReference>
<feature type="domain" description="HTH tetR-type" evidence="3">
    <location>
        <begin position="1"/>
        <end position="61"/>
    </location>
</feature>
<reference evidence="4 5" key="1">
    <citation type="submission" date="2017-06" db="EMBL/GenBank/DDBJ databases">
        <authorList>
            <person name="Kim H.J."/>
            <person name="Triplett B.A."/>
        </authorList>
    </citation>
    <scope>NUCLEOTIDE SEQUENCE [LARGE SCALE GENOMIC DNA]</scope>
    <source>
        <strain evidence="4 5">CGMCC 4.2132</strain>
    </source>
</reference>
<dbReference type="PANTHER" id="PTHR30055:SF219">
    <property type="entry name" value="TRANSCRIPTIONAL REGULATORY PROTEIN"/>
    <property type="match status" value="1"/>
</dbReference>
<dbReference type="PRINTS" id="PR00455">
    <property type="entry name" value="HTHTETR"/>
</dbReference>
<dbReference type="RefSeq" id="WP_089210764.1">
    <property type="nucleotide sequence ID" value="NZ_FZOD01000038.1"/>
</dbReference>
<dbReference type="InterPro" id="IPR036271">
    <property type="entry name" value="Tet_transcr_reg_TetR-rel_C_sf"/>
</dbReference>
<accession>A0A239M4U8</accession>
<organism evidence="4 5">
    <name type="scientific">Streptosporangium subroseum</name>
    <dbReference type="NCBI Taxonomy" id="106412"/>
    <lineage>
        <taxon>Bacteria</taxon>
        <taxon>Bacillati</taxon>
        <taxon>Actinomycetota</taxon>
        <taxon>Actinomycetes</taxon>
        <taxon>Streptosporangiales</taxon>
        <taxon>Streptosporangiaceae</taxon>
        <taxon>Streptosporangium</taxon>
    </lineage>
</organism>
<dbReference type="InterPro" id="IPR050109">
    <property type="entry name" value="HTH-type_TetR-like_transc_reg"/>
</dbReference>
<evidence type="ECO:0000313" key="4">
    <source>
        <dbReference type="EMBL" id="SNT37887.1"/>
    </source>
</evidence>
<dbReference type="Proteomes" id="UP000198282">
    <property type="component" value="Unassembled WGS sequence"/>
</dbReference>
<dbReference type="SUPFAM" id="SSF48498">
    <property type="entry name" value="Tetracyclin repressor-like, C-terminal domain"/>
    <property type="match status" value="1"/>
</dbReference>
<name>A0A239M4U8_9ACTN</name>
<protein>
    <submittedName>
        <fullName evidence="4">Transcriptional regulator, TetR family</fullName>
    </submittedName>
</protein>
<keyword evidence="1 2" id="KW-0238">DNA-binding</keyword>
<dbReference type="Gene3D" id="1.10.357.10">
    <property type="entry name" value="Tetracycline Repressor, domain 2"/>
    <property type="match status" value="1"/>
</dbReference>